<evidence type="ECO:0000313" key="3">
    <source>
        <dbReference type="EMBL" id="PNH19431.1"/>
    </source>
</evidence>
<gene>
    <name evidence="3" type="ORF">B7R76_00655</name>
</gene>
<keyword evidence="2" id="KW-0732">Signal</keyword>
<dbReference type="Gene3D" id="2.60.40.4270">
    <property type="entry name" value="Listeria-Bacteroides repeat domain"/>
    <property type="match status" value="1"/>
</dbReference>
<proteinExistence type="predicted"/>
<reference evidence="4" key="1">
    <citation type="submission" date="2017-04" db="EMBL/GenBank/DDBJ databases">
        <authorList>
            <person name="Bumgarner R.E."/>
            <person name="Fredricks D.N."/>
            <person name="Srinivasan S."/>
        </authorList>
    </citation>
    <scope>NUCLEOTIDE SEQUENCE [LARGE SCALE GENOMIC DNA]</scope>
    <source>
        <strain evidence="4">KA00405</strain>
    </source>
</reference>
<name>A0A2J8B3T5_9FIRM</name>
<evidence type="ECO:0000256" key="2">
    <source>
        <dbReference type="SAM" id="SignalP"/>
    </source>
</evidence>
<protein>
    <recommendedName>
        <fullName evidence="5">Repeat protein</fullName>
    </recommendedName>
</protein>
<dbReference type="RefSeq" id="WP_102892182.1">
    <property type="nucleotide sequence ID" value="NZ_NBZD01000001.1"/>
</dbReference>
<organism evidence="3 4">
    <name type="scientific">Mageeibacillus indolicus</name>
    <dbReference type="NCBI Taxonomy" id="884684"/>
    <lineage>
        <taxon>Bacteria</taxon>
        <taxon>Bacillati</taxon>
        <taxon>Bacillota</taxon>
        <taxon>Clostridia</taxon>
        <taxon>Eubacteriales</taxon>
        <taxon>Oscillospiraceae</taxon>
        <taxon>Mageeibacillus</taxon>
    </lineage>
</organism>
<dbReference type="EMBL" id="NBZD01000001">
    <property type="protein sequence ID" value="PNH19431.1"/>
    <property type="molecule type" value="Genomic_DNA"/>
</dbReference>
<feature type="signal peptide" evidence="2">
    <location>
        <begin position="1"/>
        <end position="28"/>
    </location>
</feature>
<accession>A0A2J8B3T5</accession>
<dbReference type="AlphaFoldDB" id="A0A2J8B3T5"/>
<comment type="caution">
    <text evidence="3">The sequence shown here is derived from an EMBL/GenBank/DDBJ whole genome shotgun (WGS) entry which is preliminary data.</text>
</comment>
<evidence type="ECO:0008006" key="5">
    <source>
        <dbReference type="Google" id="ProtNLM"/>
    </source>
</evidence>
<dbReference type="Proteomes" id="UP000236394">
    <property type="component" value="Unassembled WGS sequence"/>
</dbReference>
<sequence>MKKAFGICSSLLALTLVFVSLMGVSVHAQGTEGTQDAQDGSKVVTSIFSSDGTLESAKTLKDKPKGKVDDNSVGEIILTEGQSFEFGGKVHWFGGSKVTDKGNINTFVTNDLTGRLNYGTTTFSTSFIGWSFDDKYHESSDTGYMDYVDLEYESAQSVNYDFVNLKGNKISYTFAGKKPTNDKYIYLYFHYACHGKKINGNITNNPRMGYLGYKIKVIPKPQPQPQQPKEYSAHLSYDANGGKFEGNETTFDDKAGAQTSENDNTKVRINITDKLPTRPDYKFVFWYDKDEYPNTKNAYNKDWAKTDTTRYNVPKEKRLAALEMSPSENGQTKTLTALWDKEYCLKYNADGGKTTPADLTGTFGVNLDTLQPKTDSVTINVAEAVEKDGFVFKGWKDPTADKIYQPGDELKISSNSHAITLQAVWEKKSDNVQPVPGGDHHTPADPSISDISDDSHTPAAFPWLAPNYSSNTQTQLVAEQSTNDRMNLGKQQVVKQSKKPQAGKIDNTIPKTGETDSYSTMLSALGFSIVLISVWIKRRILEASK</sequence>
<feature type="chain" id="PRO_5018216645" description="Repeat protein" evidence="2">
    <location>
        <begin position="29"/>
        <end position="545"/>
    </location>
</feature>
<dbReference type="InterPro" id="IPR042229">
    <property type="entry name" value="Listeria/Bacterioides_rpt_sf"/>
</dbReference>
<evidence type="ECO:0000256" key="1">
    <source>
        <dbReference type="SAM" id="MobiDB-lite"/>
    </source>
</evidence>
<feature type="region of interest" description="Disordered" evidence="1">
    <location>
        <begin position="430"/>
        <end position="456"/>
    </location>
</feature>
<evidence type="ECO:0000313" key="4">
    <source>
        <dbReference type="Proteomes" id="UP000236394"/>
    </source>
</evidence>